<feature type="domain" description="TonB-dependent receptor plug" evidence="14">
    <location>
        <begin position="43"/>
        <end position="148"/>
    </location>
</feature>
<dbReference type="InterPro" id="IPR039426">
    <property type="entry name" value="TonB-dep_rcpt-like"/>
</dbReference>
<keyword evidence="6" id="KW-0408">Iron</keyword>
<dbReference type="PROSITE" id="PS52016">
    <property type="entry name" value="TONB_DEPENDENT_REC_3"/>
    <property type="match status" value="1"/>
</dbReference>
<keyword evidence="2 11" id="KW-0813">Transport</keyword>
<keyword evidence="13" id="KW-0732">Signal</keyword>
<evidence type="ECO:0000313" key="16">
    <source>
        <dbReference type="Proteomes" id="UP000235005"/>
    </source>
</evidence>
<feature type="region of interest" description="Disordered" evidence="12">
    <location>
        <begin position="204"/>
        <end position="236"/>
    </location>
</feature>
<dbReference type="InterPro" id="IPR036942">
    <property type="entry name" value="Beta-barrel_TonB_sf"/>
</dbReference>
<gene>
    <name evidence="15" type="ORF">C0039_03250</name>
</gene>
<evidence type="ECO:0000256" key="12">
    <source>
        <dbReference type="SAM" id="MobiDB-lite"/>
    </source>
</evidence>
<proteinExistence type="inferred from homology"/>
<evidence type="ECO:0000256" key="9">
    <source>
        <dbReference type="ARBA" id="ARBA00023136"/>
    </source>
</evidence>
<dbReference type="PANTHER" id="PTHR32552:SF81">
    <property type="entry name" value="TONB-DEPENDENT OUTER MEMBRANE RECEPTOR"/>
    <property type="match status" value="1"/>
</dbReference>
<dbReference type="OrthoDB" id="7051185at2"/>
<keyword evidence="4" id="KW-0410">Iron transport</keyword>
<keyword evidence="10 11" id="KW-0998">Cell outer membrane</keyword>
<name>A0A2N5X6Y0_9GAMM</name>
<keyword evidence="5 11" id="KW-0812">Transmembrane</keyword>
<evidence type="ECO:0000256" key="10">
    <source>
        <dbReference type="ARBA" id="ARBA00023237"/>
    </source>
</evidence>
<dbReference type="PANTHER" id="PTHR32552">
    <property type="entry name" value="FERRICHROME IRON RECEPTOR-RELATED"/>
    <property type="match status" value="1"/>
</dbReference>
<reference evidence="15 16" key="1">
    <citation type="submission" date="2018-01" db="EMBL/GenBank/DDBJ databases">
        <title>The draft genome sequence of Halioglobus lutimaris HF004.</title>
        <authorList>
            <person name="Du Z.-J."/>
            <person name="Shi M.-J."/>
        </authorList>
    </citation>
    <scope>NUCLEOTIDE SEQUENCE [LARGE SCALE GENOMIC DNA]</scope>
    <source>
        <strain evidence="15 16">HF004</strain>
    </source>
</reference>
<evidence type="ECO:0000256" key="6">
    <source>
        <dbReference type="ARBA" id="ARBA00023004"/>
    </source>
</evidence>
<organism evidence="15 16">
    <name type="scientific">Pseudohalioglobus lutimaris</name>
    <dbReference type="NCBI Taxonomy" id="1737061"/>
    <lineage>
        <taxon>Bacteria</taxon>
        <taxon>Pseudomonadati</taxon>
        <taxon>Pseudomonadota</taxon>
        <taxon>Gammaproteobacteria</taxon>
        <taxon>Cellvibrionales</taxon>
        <taxon>Halieaceae</taxon>
        <taxon>Pseudohalioglobus</taxon>
    </lineage>
</organism>
<evidence type="ECO:0000256" key="11">
    <source>
        <dbReference type="PROSITE-ProRule" id="PRU01360"/>
    </source>
</evidence>
<sequence>MHFVCKSAIAVSVAAASGLASVHTYAQALEEVVVTATKRVEGLQDVPIAISVMSGEAIEERGLSSLEDLTVYMPNIHVAEGGAGTQLFIRGIGSGINYGFEQSVGTFIDGVYYGRGRSARGRFLDIERVEVLKGPQSTLFGKNTIAGAINITTARPTDEFESYVDLSYRTEYDGFGITGMVSGPITDSLRGRVVAKKYDDDGYVENKARGGKDGPQQDNLAVRGSRCAGLGRHPES</sequence>
<dbReference type="InterPro" id="IPR012910">
    <property type="entry name" value="Plug_dom"/>
</dbReference>
<evidence type="ECO:0000256" key="3">
    <source>
        <dbReference type="ARBA" id="ARBA00022452"/>
    </source>
</evidence>
<keyword evidence="9 11" id="KW-0472">Membrane</keyword>
<dbReference type="Proteomes" id="UP000235005">
    <property type="component" value="Unassembled WGS sequence"/>
</dbReference>
<dbReference type="GO" id="GO:0006826">
    <property type="term" value="P:iron ion transport"/>
    <property type="evidence" value="ECO:0007669"/>
    <property type="project" value="UniProtKB-KW"/>
</dbReference>
<feature type="chain" id="PRO_5014982666" description="TonB-dependent receptor plug domain-containing protein" evidence="13">
    <location>
        <begin position="29"/>
        <end position="236"/>
    </location>
</feature>
<keyword evidence="8" id="KW-0798">TonB box</keyword>
<evidence type="ECO:0000256" key="13">
    <source>
        <dbReference type="SAM" id="SignalP"/>
    </source>
</evidence>
<keyword evidence="7" id="KW-0406">Ion transport</keyword>
<feature type="signal peptide" evidence="13">
    <location>
        <begin position="1"/>
        <end position="28"/>
    </location>
</feature>
<dbReference type="SUPFAM" id="SSF56935">
    <property type="entry name" value="Porins"/>
    <property type="match status" value="1"/>
</dbReference>
<keyword evidence="16" id="KW-1185">Reference proteome</keyword>
<accession>A0A2N5X6Y0</accession>
<evidence type="ECO:0000256" key="5">
    <source>
        <dbReference type="ARBA" id="ARBA00022692"/>
    </source>
</evidence>
<evidence type="ECO:0000256" key="4">
    <source>
        <dbReference type="ARBA" id="ARBA00022496"/>
    </source>
</evidence>
<evidence type="ECO:0000256" key="7">
    <source>
        <dbReference type="ARBA" id="ARBA00023065"/>
    </source>
</evidence>
<dbReference type="AlphaFoldDB" id="A0A2N5X6Y0"/>
<dbReference type="GO" id="GO:0009279">
    <property type="term" value="C:cell outer membrane"/>
    <property type="evidence" value="ECO:0007669"/>
    <property type="project" value="UniProtKB-SubCell"/>
</dbReference>
<evidence type="ECO:0000256" key="1">
    <source>
        <dbReference type="ARBA" id="ARBA00004571"/>
    </source>
</evidence>
<dbReference type="EMBL" id="PKUS01000002">
    <property type="protein sequence ID" value="PLW70238.1"/>
    <property type="molecule type" value="Genomic_DNA"/>
</dbReference>
<protein>
    <recommendedName>
        <fullName evidence="14">TonB-dependent receptor plug domain-containing protein</fullName>
    </recommendedName>
</protein>
<evidence type="ECO:0000313" key="15">
    <source>
        <dbReference type="EMBL" id="PLW70238.1"/>
    </source>
</evidence>
<evidence type="ECO:0000259" key="14">
    <source>
        <dbReference type="Pfam" id="PF07715"/>
    </source>
</evidence>
<comment type="similarity">
    <text evidence="11">Belongs to the TonB-dependent receptor family.</text>
</comment>
<keyword evidence="3 11" id="KW-1134">Transmembrane beta strand</keyword>
<comment type="subcellular location">
    <subcellularLocation>
        <location evidence="1 11">Cell outer membrane</location>
        <topology evidence="1 11">Multi-pass membrane protein</topology>
    </subcellularLocation>
</comment>
<evidence type="ECO:0000256" key="2">
    <source>
        <dbReference type="ARBA" id="ARBA00022448"/>
    </source>
</evidence>
<dbReference type="Gene3D" id="2.40.170.20">
    <property type="entry name" value="TonB-dependent receptor, beta-barrel domain"/>
    <property type="match status" value="1"/>
</dbReference>
<comment type="caution">
    <text evidence="15">The sequence shown here is derived from an EMBL/GenBank/DDBJ whole genome shotgun (WGS) entry which is preliminary data.</text>
</comment>
<dbReference type="Pfam" id="PF07715">
    <property type="entry name" value="Plug"/>
    <property type="match status" value="1"/>
</dbReference>
<evidence type="ECO:0000256" key="8">
    <source>
        <dbReference type="ARBA" id="ARBA00023077"/>
    </source>
</evidence>
<dbReference type="RefSeq" id="WP_101517221.1">
    <property type="nucleotide sequence ID" value="NZ_PKUS01000002.1"/>
</dbReference>